<gene>
    <name evidence="3" type="ORF">H2O64_12160</name>
</gene>
<dbReference type="InterPro" id="IPR007368">
    <property type="entry name" value="DUF434"/>
</dbReference>
<organism evidence="3 4">
    <name type="scientific">Kordia aestuariivivens</name>
    <dbReference type="NCBI Taxonomy" id="2759037"/>
    <lineage>
        <taxon>Bacteria</taxon>
        <taxon>Pseudomonadati</taxon>
        <taxon>Bacteroidota</taxon>
        <taxon>Flavobacteriia</taxon>
        <taxon>Flavobacteriales</taxon>
        <taxon>Flavobacteriaceae</taxon>
        <taxon>Kordia</taxon>
    </lineage>
</organism>
<evidence type="ECO:0000259" key="2">
    <source>
        <dbReference type="Pfam" id="PF18481"/>
    </source>
</evidence>
<protein>
    <submittedName>
        <fullName evidence="3">DUF434 domain-containing protein</fullName>
    </submittedName>
</protein>
<comment type="caution">
    <text evidence="3">The sequence shown here is derived from an EMBL/GenBank/DDBJ whole genome shotgun (WGS) entry which is preliminary data.</text>
</comment>
<dbReference type="Proteomes" id="UP000619238">
    <property type="component" value="Unassembled WGS sequence"/>
</dbReference>
<evidence type="ECO:0000313" key="4">
    <source>
        <dbReference type="Proteomes" id="UP000619238"/>
    </source>
</evidence>
<dbReference type="PANTHER" id="PTHR42252:SF1">
    <property type="entry name" value="DUF434 DOMAIN-CONTAINING PROTEIN"/>
    <property type="match status" value="1"/>
</dbReference>
<dbReference type="Pfam" id="PF04256">
    <property type="entry name" value="DUF434"/>
    <property type="match status" value="1"/>
</dbReference>
<dbReference type="EMBL" id="JACGWS010000007">
    <property type="protein sequence ID" value="MBC8755434.1"/>
    <property type="molecule type" value="Genomic_DNA"/>
</dbReference>
<evidence type="ECO:0000259" key="1">
    <source>
        <dbReference type="Pfam" id="PF04256"/>
    </source>
</evidence>
<reference evidence="3 4" key="1">
    <citation type="submission" date="2020-07" db="EMBL/GenBank/DDBJ databases">
        <title>Description of Kordia aestuariivivens sp. nov., isolated from a tidal flat.</title>
        <authorList>
            <person name="Park S."/>
            <person name="Yoon J.-H."/>
        </authorList>
    </citation>
    <scope>NUCLEOTIDE SEQUENCE [LARGE SCALE GENOMIC DNA]</scope>
    <source>
        <strain evidence="3 4">YSTF-M3</strain>
    </source>
</reference>
<proteinExistence type="predicted"/>
<feature type="domain" description="DUF5616" evidence="2">
    <location>
        <begin position="84"/>
        <end position="221"/>
    </location>
</feature>
<feature type="domain" description="DUF434" evidence="1">
    <location>
        <begin position="24"/>
        <end position="76"/>
    </location>
</feature>
<evidence type="ECO:0000313" key="3">
    <source>
        <dbReference type="EMBL" id="MBC8755434.1"/>
    </source>
</evidence>
<dbReference type="PANTHER" id="PTHR42252">
    <property type="entry name" value="DUF5616 DOMAIN-CONTAINING PROTEIN"/>
    <property type="match status" value="1"/>
</dbReference>
<name>A0ABR7QAT9_9FLAO</name>
<accession>A0ABR7QAT9</accession>
<dbReference type="Pfam" id="PF18481">
    <property type="entry name" value="DUF5616"/>
    <property type="match status" value="1"/>
</dbReference>
<keyword evidence="4" id="KW-1185">Reference proteome</keyword>
<sequence length="241" mass="27511">MATKNRGKEGSDDRLFGNKKMQKKMREAIKDVSYLLSRGFSEKSSLQLVGNRYKLNTRQQQAVQGMSEASEKLIKREENCLKPEQLANREVMLDGFNVLILLESALSKAYLFKGLDGCYRDVSSVHGTYKKVQQTQEAINLIADFLQKNKVKKATWIFDKPISNSGRLKTMLREIAEANNYKWKIILDNNPDKLIAESGNIAISSDAWILDNATTWCNMVRHIVDENILQKNVVESDDFNN</sequence>
<dbReference type="RefSeq" id="WP_187562487.1">
    <property type="nucleotide sequence ID" value="NZ_JACGWS010000007.1"/>
</dbReference>
<dbReference type="InterPro" id="IPR041652">
    <property type="entry name" value="DUF5616"/>
</dbReference>